<sequence>TRMSRTFFVVLTNLAKYSCTLKCAAGIIKRKTNEEILGIVKEKHKIVEDAPRHPEKLHNIIIEVKRTAGLPRNSYIEQIKNNAKTKTFTKGTKGSNRLKLRIKAS</sequence>
<organism evidence="1 2">
    <name type="scientific">Aphis craccivora</name>
    <name type="common">Cowpea aphid</name>
    <dbReference type="NCBI Taxonomy" id="307492"/>
    <lineage>
        <taxon>Eukaryota</taxon>
        <taxon>Metazoa</taxon>
        <taxon>Ecdysozoa</taxon>
        <taxon>Arthropoda</taxon>
        <taxon>Hexapoda</taxon>
        <taxon>Insecta</taxon>
        <taxon>Pterygota</taxon>
        <taxon>Neoptera</taxon>
        <taxon>Paraneoptera</taxon>
        <taxon>Hemiptera</taxon>
        <taxon>Sternorrhyncha</taxon>
        <taxon>Aphidomorpha</taxon>
        <taxon>Aphidoidea</taxon>
        <taxon>Aphididae</taxon>
        <taxon>Aphidini</taxon>
        <taxon>Aphis</taxon>
        <taxon>Aphis</taxon>
    </lineage>
</organism>
<evidence type="ECO:0000313" key="1">
    <source>
        <dbReference type="EMBL" id="KAF0772673.1"/>
    </source>
</evidence>
<accession>A0A6G0ZN81</accession>
<feature type="non-terminal residue" evidence="1">
    <location>
        <position position="1"/>
    </location>
</feature>
<name>A0A6G0ZN81_APHCR</name>
<evidence type="ECO:0000313" key="2">
    <source>
        <dbReference type="Proteomes" id="UP000478052"/>
    </source>
</evidence>
<gene>
    <name evidence="1" type="ORF">FWK35_00005258</name>
</gene>
<dbReference type="Proteomes" id="UP000478052">
    <property type="component" value="Unassembled WGS sequence"/>
</dbReference>
<reference evidence="1 2" key="1">
    <citation type="submission" date="2019-08" db="EMBL/GenBank/DDBJ databases">
        <title>Whole genome of Aphis craccivora.</title>
        <authorList>
            <person name="Voronova N.V."/>
            <person name="Shulinski R.S."/>
            <person name="Bandarenka Y.V."/>
            <person name="Zhorov D.G."/>
            <person name="Warner D."/>
        </authorList>
    </citation>
    <scope>NUCLEOTIDE SEQUENCE [LARGE SCALE GENOMIC DNA]</scope>
    <source>
        <strain evidence="1">180601</strain>
        <tissue evidence="1">Whole Body</tissue>
    </source>
</reference>
<dbReference type="EMBL" id="VUJU01000149">
    <property type="protein sequence ID" value="KAF0772673.1"/>
    <property type="molecule type" value="Genomic_DNA"/>
</dbReference>
<protein>
    <submittedName>
        <fullName evidence="1">Uncharacterized protein</fullName>
    </submittedName>
</protein>
<proteinExistence type="predicted"/>
<dbReference type="AlphaFoldDB" id="A0A6G0ZN81"/>
<keyword evidence="2" id="KW-1185">Reference proteome</keyword>
<comment type="caution">
    <text evidence="1">The sequence shown here is derived from an EMBL/GenBank/DDBJ whole genome shotgun (WGS) entry which is preliminary data.</text>
</comment>